<organism evidence="2 3">
    <name type="scientific">Kineosporia babensis</name>
    <dbReference type="NCBI Taxonomy" id="499548"/>
    <lineage>
        <taxon>Bacteria</taxon>
        <taxon>Bacillati</taxon>
        <taxon>Actinomycetota</taxon>
        <taxon>Actinomycetes</taxon>
        <taxon>Kineosporiales</taxon>
        <taxon>Kineosporiaceae</taxon>
        <taxon>Kineosporia</taxon>
    </lineage>
</organism>
<comment type="caution">
    <text evidence="2">The sequence shown here is derived from an EMBL/GenBank/DDBJ whole genome shotgun (WGS) entry which is preliminary data.</text>
</comment>
<accession>A0A9X1NDB3</accession>
<evidence type="ECO:0000313" key="2">
    <source>
        <dbReference type="EMBL" id="MCD5311656.1"/>
    </source>
</evidence>
<dbReference type="AlphaFoldDB" id="A0A9X1NDB3"/>
<dbReference type="PROSITE" id="PS50222">
    <property type="entry name" value="EF_HAND_2"/>
    <property type="match status" value="2"/>
</dbReference>
<feature type="domain" description="EF-hand" evidence="1">
    <location>
        <begin position="39"/>
        <end position="74"/>
    </location>
</feature>
<dbReference type="InterPro" id="IPR018247">
    <property type="entry name" value="EF_Hand_1_Ca_BS"/>
</dbReference>
<dbReference type="GO" id="GO:0005509">
    <property type="term" value="F:calcium ion binding"/>
    <property type="evidence" value="ECO:0007669"/>
    <property type="project" value="InterPro"/>
</dbReference>
<reference evidence="2" key="1">
    <citation type="submission" date="2021-11" db="EMBL/GenBank/DDBJ databases">
        <title>Streptomyces corallinus and Kineosporia corallina sp. nov., two new coral-derived marine actinobacteria.</title>
        <authorList>
            <person name="Buangrab K."/>
            <person name="Sutthacheep M."/>
            <person name="Yeemin T."/>
            <person name="Harunari E."/>
            <person name="Igarashi Y."/>
            <person name="Sripreechasak P."/>
            <person name="Kanchanasin P."/>
            <person name="Tanasupawat S."/>
            <person name="Phongsopitanun W."/>
        </authorList>
    </citation>
    <scope>NUCLEOTIDE SEQUENCE</scope>
    <source>
        <strain evidence="2">JCM 31032</strain>
    </source>
</reference>
<gene>
    <name evidence="2" type="ORF">LR394_12150</name>
</gene>
<dbReference type="CDD" id="cd00051">
    <property type="entry name" value="EFh"/>
    <property type="match status" value="1"/>
</dbReference>
<dbReference type="Gene3D" id="1.10.238.10">
    <property type="entry name" value="EF-hand"/>
    <property type="match status" value="1"/>
</dbReference>
<dbReference type="RefSeq" id="WP_231441069.1">
    <property type="nucleotide sequence ID" value="NZ_JAJOMB010000005.1"/>
</dbReference>
<sequence>MSENADYQATFDLIDVDGDGLISAAELKGLMVALGAAEVTDEAALAALAAIDEDGDGLVSLPELADYLSENAPR</sequence>
<protein>
    <submittedName>
        <fullName evidence="2">EF-hand domain-containing protein</fullName>
    </submittedName>
</protein>
<evidence type="ECO:0000313" key="3">
    <source>
        <dbReference type="Proteomes" id="UP001138997"/>
    </source>
</evidence>
<dbReference type="InterPro" id="IPR002048">
    <property type="entry name" value="EF_hand_dom"/>
</dbReference>
<dbReference type="EMBL" id="JAJOMB010000005">
    <property type="protein sequence ID" value="MCD5311656.1"/>
    <property type="molecule type" value="Genomic_DNA"/>
</dbReference>
<dbReference type="SUPFAM" id="SSF47473">
    <property type="entry name" value="EF-hand"/>
    <property type="match status" value="1"/>
</dbReference>
<dbReference type="SMART" id="SM00054">
    <property type="entry name" value="EFh"/>
    <property type="match status" value="2"/>
</dbReference>
<keyword evidence="3" id="KW-1185">Reference proteome</keyword>
<feature type="domain" description="EF-hand" evidence="1">
    <location>
        <begin position="2"/>
        <end position="37"/>
    </location>
</feature>
<evidence type="ECO:0000259" key="1">
    <source>
        <dbReference type="PROSITE" id="PS50222"/>
    </source>
</evidence>
<name>A0A9X1NDB3_9ACTN</name>
<dbReference type="InterPro" id="IPR011992">
    <property type="entry name" value="EF-hand-dom_pair"/>
</dbReference>
<dbReference type="Pfam" id="PF13499">
    <property type="entry name" value="EF-hand_7"/>
    <property type="match status" value="1"/>
</dbReference>
<proteinExistence type="predicted"/>
<dbReference type="PROSITE" id="PS00018">
    <property type="entry name" value="EF_HAND_1"/>
    <property type="match status" value="2"/>
</dbReference>
<dbReference type="Proteomes" id="UP001138997">
    <property type="component" value="Unassembled WGS sequence"/>
</dbReference>